<evidence type="ECO:0000256" key="1">
    <source>
        <dbReference type="ARBA" id="ARBA00005336"/>
    </source>
</evidence>
<dbReference type="InterPro" id="IPR017853">
    <property type="entry name" value="GH"/>
</dbReference>
<dbReference type="SUPFAM" id="SSF52279">
    <property type="entry name" value="Beta-D-glucan exohydrolase, C-terminal domain"/>
    <property type="match status" value="1"/>
</dbReference>
<dbReference type="PRINTS" id="PR00133">
    <property type="entry name" value="GLHYDRLASE3"/>
</dbReference>
<dbReference type="RefSeq" id="WP_185054794.1">
    <property type="nucleotide sequence ID" value="NZ_BAABIX010000002.1"/>
</dbReference>
<dbReference type="PANTHER" id="PTHR42715">
    <property type="entry name" value="BETA-GLUCOSIDASE"/>
    <property type="match status" value="1"/>
</dbReference>
<dbReference type="Pfam" id="PF14310">
    <property type="entry name" value="Fn3-like"/>
    <property type="match status" value="1"/>
</dbReference>
<feature type="compositionally biased region" description="Low complexity" evidence="3">
    <location>
        <begin position="400"/>
        <end position="421"/>
    </location>
</feature>
<dbReference type="Pfam" id="PF01915">
    <property type="entry name" value="Glyco_hydro_3_C"/>
    <property type="match status" value="1"/>
</dbReference>
<feature type="compositionally biased region" description="Low complexity" evidence="3">
    <location>
        <begin position="437"/>
        <end position="453"/>
    </location>
</feature>
<evidence type="ECO:0000259" key="4">
    <source>
        <dbReference type="SMART" id="SM01217"/>
    </source>
</evidence>
<sequence>MRTDDLDRLVEKLDLERKVRLLTGATVWRTHAEPDIGLAAMVTSDGPAGVRGEGWDERSTSLTLPSATALAATWDEDLVGRLGGLLAAEARRKNVHVVLAPTLNLHRSPLGGRHFECFSEDPLLTGRIGAALIRGVQAGGVAATAKHYVANDSETERLTLDVRIDERTLREVYLAPFEAAVEAGVWVVMSAYNAVNGTTMSQSPLLTEPLKGEWGFDGVVVSDWGGVRSTGPAARAGQDLAMPGPHGPWGEALVAAVRAGEVPEAAIDDKVRRLLRLAARVGALDLTGDAPNPDGPAHSPGPPAPGVPEAAAAATAPTAATAPAAPTAPAGPAVPALGFALTAEPVPAAEPVPVAGAEPAPAAQPATPTQAARQTQPAPLTQRAPAQPAPPTQPAPSTKPAPSTQAARATQATPPTQDAPTHSIPPTQPAPAPAAGPTPVAGVGGAAACAGPLDGDGHDAAPAPAPAAGPTPVDEVGGAAACAGPLDGDGHDAAPAPAPAPAAGPTPVAGVGGAAACAGPLDGDGHDAARALLRRAVAAGTVLLRNEGMLLPLDPARLRRVAVLGPNAATARIQGGGSAGVYPVRVVSPLDGVREALSGAAEVLHSPGVHAGDHPTPLGTGNARDPRTGEPGVLVRLLDAAGAEVHAEHRLTGRILEPARVARAAVVEIRAVLRPDADGPWDVAVAGWGRLTLEAGGRVLVDEEVERDTDDPATVHLSPPYRRARLEMAAGRDVELVFRRRLAPGTGVASILAADPPRRGEEVELAAAVELARSCDVAVVVVGTTGAVESEGVDRESLDLPGRQDELVRAVAAANPATVVVVNSGGPVTLPWREEVPALLLSWFPGQEAGHGLADVLFGRAEPGGRLPTTWGGRALATTVPEDGVLAYAEGLDIGYRAWLREAEAPAYWFGHGLGYTSWSYEGLSVPGEAAPGTPLRVRVRVRNTGGRAGREVVQVYLSRTDTAVARPTRWLAGYALADAAPGESVEVALDLPARAFQHWSAGDGAWRTEPGVFAVLAGRSAADLPLRATTRLGG</sequence>
<dbReference type="Gene3D" id="3.20.20.300">
    <property type="entry name" value="Glycoside hydrolase, family 3, N-terminal domain"/>
    <property type="match status" value="1"/>
</dbReference>
<dbReference type="InterPro" id="IPR036881">
    <property type="entry name" value="Glyco_hydro_3_C_sf"/>
</dbReference>
<dbReference type="EMBL" id="JACHGN010000020">
    <property type="protein sequence ID" value="MBB5137917.1"/>
    <property type="molecule type" value="Genomic_DNA"/>
</dbReference>
<organism evidence="5 6">
    <name type="scientific">Thermocatellispora tengchongensis</name>
    <dbReference type="NCBI Taxonomy" id="1073253"/>
    <lineage>
        <taxon>Bacteria</taxon>
        <taxon>Bacillati</taxon>
        <taxon>Actinomycetota</taxon>
        <taxon>Actinomycetes</taxon>
        <taxon>Streptosporangiales</taxon>
        <taxon>Streptosporangiaceae</taxon>
        <taxon>Thermocatellispora</taxon>
    </lineage>
</organism>
<accession>A0A840PLI5</accession>
<feature type="compositionally biased region" description="Pro residues" evidence="3">
    <location>
        <begin position="426"/>
        <end position="436"/>
    </location>
</feature>
<dbReference type="InterPro" id="IPR026891">
    <property type="entry name" value="Fn3-like"/>
</dbReference>
<proteinExistence type="inferred from homology"/>
<dbReference type="Pfam" id="PF00933">
    <property type="entry name" value="Glyco_hydro_3"/>
    <property type="match status" value="1"/>
</dbReference>
<dbReference type="EC" id="3.2.1.21" evidence="5"/>
<evidence type="ECO:0000256" key="2">
    <source>
        <dbReference type="ARBA" id="ARBA00022801"/>
    </source>
</evidence>
<feature type="region of interest" description="Disordered" evidence="3">
    <location>
        <begin position="351"/>
        <end position="509"/>
    </location>
</feature>
<dbReference type="InterPro" id="IPR002772">
    <property type="entry name" value="Glyco_hydro_3_C"/>
</dbReference>
<dbReference type="InterPro" id="IPR036962">
    <property type="entry name" value="Glyco_hydro_3_N_sf"/>
</dbReference>
<dbReference type="AlphaFoldDB" id="A0A840PLI5"/>
<dbReference type="Proteomes" id="UP000578449">
    <property type="component" value="Unassembled WGS sequence"/>
</dbReference>
<evidence type="ECO:0000313" key="5">
    <source>
        <dbReference type="EMBL" id="MBB5137917.1"/>
    </source>
</evidence>
<keyword evidence="5" id="KW-0326">Glycosidase</keyword>
<feature type="compositionally biased region" description="Pro residues" evidence="3">
    <location>
        <begin position="387"/>
        <end position="399"/>
    </location>
</feature>
<feature type="region of interest" description="Disordered" evidence="3">
    <location>
        <begin position="606"/>
        <end position="626"/>
    </location>
</feature>
<dbReference type="PANTHER" id="PTHR42715:SF10">
    <property type="entry name" value="BETA-GLUCOSIDASE"/>
    <property type="match status" value="1"/>
</dbReference>
<gene>
    <name evidence="5" type="ORF">HNP84_007670</name>
</gene>
<dbReference type="SMART" id="SM01217">
    <property type="entry name" value="Fn3_like"/>
    <property type="match status" value="1"/>
</dbReference>
<keyword evidence="6" id="KW-1185">Reference proteome</keyword>
<dbReference type="InterPro" id="IPR013783">
    <property type="entry name" value="Ig-like_fold"/>
</dbReference>
<dbReference type="GO" id="GO:0005975">
    <property type="term" value="P:carbohydrate metabolic process"/>
    <property type="evidence" value="ECO:0007669"/>
    <property type="project" value="InterPro"/>
</dbReference>
<protein>
    <submittedName>
        <fullName evidence="5">Beta-glucosidase</fullName>
        <ecNumber evidence="5">3.2.1.21</ecNumber>
    </submittedName>
</protein>
<name>A0A840PLI5_9ACTN</name>
<feature type="compositionally biased region" description="Low complexity" evidence="3">
    <location>
        <begin position="307"/>
        <end position="329"/>
    </location>
</feature>
<feature type="domain" description="Fibronectin type III-like" evidence="4">
    <location>
        <begin position="952"/>
        <end position="1022"/>
    </location>
</feature>
<feature type="region of interest" description="Disordered" evidence="3">
    <location>
        <begin position="286"/>
        <end position="329"/>
    </location>
</feature>
<evidence type="ECO:0000256" key="3">
    <source>
        <dbReference type="SAM" id="MobiDB-lite"/>
    </source>
</evidence>
<dbReference type="GO" id="GO:0008422">
    <property type="term" value="F:beta-glucosidase activity"/>
    <property type="evidence" value="ECO:0007669"/>
    <property type="project" value="UniProtKB-EC"/>
</dbReference>
<reference evidence="5 6" key="1">
    <citation type="submission" date="2020-08" db="EMBL/GenBank/DDBJ databases">
        <title>Genomic Encyclopedia of Type Strains, Phase IV (KMG-IV): sequencing the most valuable type-strain genomes for metagenomic binning, comparative biology and taxonomic classification.</title>
        <authorList>
            <person name="Goeker M."/>
        </authorList>
    </citation>
    <scope>NUCLEOTIDE SEQUENCE [LARGE SCALE GENOMIC DNA]</scope>
    <source>
        <strain evidence="5 6">DSM 45615</strain>
    </source>
</reference>
<comment type="caution">
    <text evidence="5">The sequence shown here is derived from an EMBL/GenBank/DDBJ whole genome shotgun (WGS) entry which is preliminary data.</text>
</comment>
<keyword evidence="2 5" id="KW-0378">Hydrolase</keyword>
<feature type="compositionally biased region" description="Low complexity" evidence="3">
    <location>
        <begin position="351"/>
        <end position="386"/>
    </location>
</feature>
<dbReference type="InterPro" id="IPR050288">
    <property type="entry name" value="Cellulose_deg_GH3"/>
</dbReference>
<comment type="similarity">
    <text evidence="1">Belongs to the glycosyl hydrolase 3 family.</text>
</comment>
<dbReference type="Gene3D" id="3.40.50.1700">
    <property type="entry name" value="Glycoside hydrolase family 3 C-terminal domain"/>
    <property type="match status" value="2"/>
</dbReference>
<evidence type="ECO:0000313" key="6">
    <source>
        <dbReference type="Proteomes" id="UP000578449"/>
    </source>
</evidence>
<dbReference type="Gene3D" id="2.60.40.10">
    <property type="entry name" value="Immunoglobulins"/>
    <property type="match status" value="1"/>
</dbReference>
<dbReference type="InterPro" id="IPR001764">
    <property type="entry name" value="Glyco_hydro_3_N"/>
</dbReference>
<dbReference type="SUPFAM" id="SSF51445">
    <property type="entry name" value="(Trans)glycosidases"/>
    <property type="match status" value="1"/>
</dbReference>